<dbReference type="GO" id="GO:0000139">
    <property type="term" value="C:Golgi membrane"/>
    <property type="evidence" value="ECO:0007669"/>
    <property type="project" value="UniProtKB-SubCell"/>
</dbReference>
<evidence type="ECO:0000256" key="5">
    <source>
        <dbReference type="ARBA" id="ARBA00022692"/>
    </source>
</evidence>
<keyword evidence="8" id="KW-0333">Golgi apparatus</keyword>
<keyword evidence="4" id="KW-0808">Transferase</keyword>
<keyword evidence="7 12" id="KW-1133">Transmembrane helix</keyword>
<dbReference type="Pfam" id="PF11051">
    <property type="entry name" value="Mannosyl_trans3"/>
    <property type="match status" value="1"/>
</dbReference>
<keyword evidence="14" id="KW-1185">Reference proteome</keyword>
<reference evidence="13 14" key="1">
    <citation type="submission" date="2024-09" db="EMBL/GenBank/DDBJ databases">
        <title>Genome sequencing and assembly of Phytophthora oleae, isolate VK10A, causative agent of rot of olive drupes.</title>
        <authorList>
            <person name="Conti Taguali S."/>
            <person name="Riolo M."/>
            <person name="La Spada F."/>
            <person name="Cacciola S.O."/>
            <person name="Dionisio G."/>
        </authorList>
    </citation>
    <scope>NUCLEOTIDE SEQUENCE [LARGE SCALE GENOMIC DNA]</scope>
    <source>
        <strain evidence="13 14">VK10A</strain>
    </source>
</reference>
<dbReference type="Proteomes" id="UP001632037">
    <property type="component" value="Unassembled WGS sequence"/>
</dbReference>
<dbReference type="GO" id="GO:0016740">
    <property type="term" value="F:transferase activity"/>
    <property type="evidence" value="ECO:0007669"/>
    <property type="project" value="UniProtKB-KW"/>
</dbReference>
<evidence type="ECO:0000256" key="6">
    <source>
        <dbReference type="ARBA" id="ARBA00022968"/>
    </source>
</evidence>
<feature type="region of interest" description="Disordered" evidence="11">
    <location>
        <begin position="1"/>
        <end position="35"/>
    </location>
</feature>
<proteinExistence type="inferred from homology"/>
<dbReference type="SUPFAM" id="SSF53448">
    <property type="entry name" value="Nucleotide-diphospho-sugar transferases"/>
    <property type="match status" value="1"/>
</dbReference>
<dbReference type="PANTHER" id="PTHR31646">
    <property type="entry name" value="ALPHA-1,2-MANNOSYLTRANSFERASE MNN2"/>
    <property type="match status" value="1"/>
</dbReference>
<gene>
    <name evidence="13" type="ORF">V7S43_008679</name>
</gene>
<keyword evidence="6" id="KW-0735">Signal-anchor</keyword>
<comment type="caution">
    <text evidence="13">The sequence shown here is derived from an EMBL/GenBank/DDBJ whole genome shotgun (WGS) entry which is preliminary data.</text>
</comment>
<dbReference type="InterPro" id="IPR022751">
    <property type="entry name" value="Alpha_mannosyltransferase"/>
</dbReference>
<evidence type="ECO:0000256" key="10">
    <source>
        <dbReference type="ARBA" id="ARBA00037847"/>
    </source>
</evidence>
<evidence type="ECO:0000256" key="8">
    <source>
        <dbReference type="ARBA" id="ARBA00023034"/>
    </source>
</evidence>
<feature type="transmembrane region" description="Helical" evidence="12">
    <location>
        <begin position="38"/>
        <end position="55"/>
    </location>
</feature>
<evidence type="ECO:0000256" key="11">
    <source>
        <dbReference type="SAM" id="MobiDB-lite"/>
    </source>
</evidence>
<dbReference type="EMBL" id="JBIMZQ010000017">
    <property type="protein sequence ID" value="KAL3666428.1"/>
    <property type="molecule type" value="Genomic_DNA"/>
</dbReference>
<sequence>MSSSDPNQATARPKERALNADPPPMSNSRPKTPTPRRVLLLGTVIYASAALFWSARSIGAFSSRLDDSLIENGDGTLQNSIPNLLAAVPTTERDSTELRDFPSGETSRRNLKCVGWRATSDCSPNGPREPENDQNCTQNISKGLSGYCEVEDGDTGERFRVMRKHCNSLKYHVSFQCEKAHEFVNFRVEAHNKAQEALKPGFTLPNVDESKETPRDGIVMVVYPKLLASAYATIRMLRDVLHCQLPIEIWFRRDEVKHDIKMMDPLRHLASTYANIMFQKITDPQAKRFVAKIHAIYHSKFDRLLFLDADNVPVRDPSYLFESPEFVKTGTIFWPDFWHPDYTIFGIHENTMLWELLDMPFVDMFEQESGQLMVDRRRHAAPLELVKFYALHRPDFFTSLRLVWGDKDLFRLAWLKLEVPFTMIQTPPGMAGTIYDTLLRSDFCGMTMVQHDPEGEILFMHRNQHKLTGRFTDDAGDASLQGKAVEAVDVEAASVERYADPAIWTHVMRFHKGSARRKYAIQMFRVDLDFEANQKCFGRQDVYRNPNFYIQEIAALNISGLETHLRRFALESTQQSTDE</sequence>
<dbReference type="AlphaFoldDB" id="A0ABD3FI38"/>
<comment type="subcellular location">
    <subcellularLocation>
        <location evidence="10">Endomembrane system</location>
        <topology evidence="10">Single-pass membrane protein</topology>
    </subcellularLocation>
    <subcellularLocation>
        <location evidence="1">Golgi apparatus membrane</location>
    </subcellularLocation>
    <subcellularLocation>
        <location evidence="2">Membrane</location>
        <topology evidence="2">Single-pass type II membrane protein</topology>
    </subcellularLocation>
</comment>
<evidence type="ECO:0000256" key="3">
    <source>
        <dbReference type="ARBA" id="ARBA00009105"/>
    </source>
</evidence>
<evidence type="ECO:0000256" key="1">
    <source>
        <dbReference type="ARBA" id="ARBA00004394"/>
    </source>
</evidence>
<dbReference type="Gene3D" id="3.90.550.10">
    <property type="entry name" value="Spore Coat Polysaccharide Biosynthesis Protein SpsA, Chain A"/>
    <property type="match status" value="1"/>
</dbReference>
<dbReference type="PANTHER" id="PTHR31646:SF1">
    <property type="entry name" value="ALPHA-1,2-MANNOSYLTRANSFERASE MNN2"/>
    <property type="match status" value="1"/>
</dbReference>
<protein>
    <submittedName>
        <fullName evidence="13">Uncharacterized protein</fullName>
    </submittedName>
</protein>
<keyword evidence="5 12" id="KW-0812">Transmembrane</keyword>
<keyword evidence="9 12" id="KW-0472">Membrane</keyword>
<feature type="compositionally biased region" description="Polar residues" evidence="11">
    <location>
        <begin position="1"/>
        <end position="10"/>
    </location>
</feature>
<evidence type="ECO:0000256" key="9">
    <source>
        <dbReference type="ARBA" id="ARBA00023136"/>
    </source>
</evidence>
<accession>A0ABD3FI38</accession>
<evidence type="ECO:0000256" key="4">
    <source>
        <dbReference type="ARBA" id="ARBA00022679"/>
    </source>
</evidence>
<evidence type="ECO:0000256" key="2">
    <source>
        <dbReference type="ARBA" id="ARBA00004606"/>
    </source>
</evidence>
<evidence type="ECO:0000313" key="13">
    <source>
        <dbReference type="EMBL" id="KAL3666428.1"/>
    </source>
</evidence>
<comment type="similarity">
    <text evidence="3">Belongs to the MNN1/MNT family.</text>
</comment>
<evidence type="ECO:0000313" key="14">
    <source>
        <dbReference type="Proteomes" id="UP001632037"/>
    </source>
</evidence>
<dbReference type="InterPro" id="IPR029044">
    <property type="entry name" value="Nucleotide-diphossugar_trans"/>
</dbReference>
<organism evidence="13 14">
    <name type="scientific">Phytophthora oleae</name>
    <dbReference type="NCBI Taxonomy" id="2107226"/>
    <lineage>
        <taxon>Eukaryota</taxon>
        <taxon>Sar</taxon>
        <taxon>Stramenopiles</taxon>
        <taxon>Oomycota</taxon>
        <taxon>Peronosporomycetes</taxon>
        <taxon>Peronosporales</taxon>
        <taxon>Peronosporaceae</taxon>
        <taxon>Phytophthora</taxon>
    </lineage>
</organism>
<name>A0ABD3FI38_9STRA</name>
<evidence type="ECO:0000256" key="7">
    <source>
        <dbReference type="ARBA" id="ARBA00022989"/>
    </source>
</evidence>
<evidence type="ECO:0000256" key="12">
    <source>
        <dbReference type="SAM" id="Phobius"/>
    </source>
</evidence>